<dbReference type="Gene3D" id="1.50.10.10">
    <property type="match status" value="1"/>
</dbReference>
<dbReference type="GO" id="GO:0031179">
    <property type="term" value="P:peptide modification"/>
    <property type="evidence" value="ECO:0007669"/>
    <property type="project" value="InterPro"/>
</dbReference>
<protein>
    <submittedName>
        <fullName evidence="2">Lanthionine synthetase C-like protein</fullName>
    </submittedName>
</protein>
<evidence type="ECO:0000313" key="2">
    <source>
        <dbReference type="EMBL" id="SIT04177.1"/>
    </source>
</evidence>
<dbReference type="InterPro" id="IPR012341">
    <property type="entry name" value="6hp_glycosidase-like_sf"/>
</dbReference>
<dbReference type="OrthoDB" id="9813021at2"/>
<dbReference type="PANTHER" id="PTHR44167:SF24">
    <property type="entry name" value="SERINE_THREONINE-PROTEIN KINASE CHK2"/>
    <property type="match status" value="1"/>
</dbReference>
<name>A0A173MJZ6_9BACT</name>
<dbReference type="RefSeq" id="WP_084206193.1">
    <property type="nucleotide sequence ID" value="NZ_AP017422.1"/>
</dbReference>
<sequence>MTMINESALGLTPEYISAIPDLSVLLSERQISFRRLGAYIQVGDLPYEERWLLELSVIPQQLTHFLAVILPELFNGGYVYRIPFNLQEAEDIIMGRYGYAQFSKVVIVGAVSDAQLLQLAEHLTSITTQFRGADIPGSSLLGGTVYARFADFSITDNIHPFSLPCDVRWPFGHIAVPVLPVKENVLNKSYRPIGLIKANFKGNVIKAVFFKNIFKMGMCVIKQGRKNVFVDDEGRDARDRLMWQFKLHKALERHIKIPKAIDLFTINEDVYFAMQLIKGRPLDEVVADLQNFSAWWQLPIHNKKRLIDLLLQIVFCVKTMHQLGYLHRDLSPENFMVVGENVFVIDMELAYDFRNNEPQPPYKWGTYGFRPPTDRVNDSHPTEAYDVFGLGGLMQVFFTGFSPVRLDFEQTDYLYDKLVYFIKEEAVASLIAACVRGEADARPVVDNIYTFLLQYRKKIDKIFYINEGKANVDLSSLLKKGMGYFNRFDTLTTELIWVSKYKKELQADPVIGVSPGFFDGVSGGVFLLAQLRHVGIDTEGNKAVLAANLDYLQRVCLYKLDSLVCGLNGVGGVILAISASIEAGIIDNTDDWEGVLTQLLQHPLQSTNVHNGVAGYGLAVLHGRCILGETRTREVIERCVFYLIQQQKADGSWEVDVPSDGKYRRMIEYLYGVTGIVYALWRLAEVFGDENVINAAKKGTNWLVSNLTANNRVGGIDMLFCLLTGYKVCGDVRYRYLLEQGLNTLPDYIHAVDTCYESGVAGLGDLLLEAGKVLNDSRCQKGAEHILTQISNLEIRLDPMVSCWRMDEYSLPSIELFTGTGGILYFLLRCYKVGSELPPLLL</sequence>
<organism evidence="2 3">
    <name type="scientific">Filimonas lacunae</name>
    <dbReference type="NCBI Taxonomy" id="477680"/>
    <lineage>
        <taxon>Bacteria</taxon>
        <taxon>Pseudomonadati</taxon>
        <taxon>Bacteroidota</taxon>
        <taxon>Chitinophagia</taxon>
        <taxon>Chitinophagales</taxon>
        <taxon>Chitinophagaceae</taxon>
        <taxon>Filimonas</taxon>
    </lineage>
</organism>
<dbReference type="AlphaFoldDB" id="A0A173MJZ6"/>
<keyword evidence="3" id="KW-1185">Reference proteome</keyword>
<dbReference type="EMBL" id="FTOR01000003">
    <property type="protein sequence ID" value="SIT04177.1"/>
    <property type="molecule type" value="Genomic_DNA"/>
</dbReference>
<dbReference type="InterPro" id="IPR007822">
    <property type="entry name" value="LANC-like"/>
</dbReference>
<dbReference type="STRING" id="477680.SAMN05421788_10383"/>
<dbReference type="Pfam" id="PF00069">
    <property type="entry name" value="Pkinase"/>
    <property type="match status" value="1"/>
</dbReference>
<dbReference type="InterPro" id="IPR000719">
    <property type="entry name" value="Prot_kinase_dom"/>
</dbReference>
<dbReference type="SUPFAM" id="SSF56112">
    <property type="entry name" value="Protein kinase-like (PK-like)"/>
    <property type="match status" value="1"/>
</dbReference>
<proteinExistence type="predicted"/>
<dbReference type="Pfam" id="PF05147">
    <property type="entry name" value="LANC_like"/>
    <property type="match status" value="1"/>
</dbReference>
<dbReference type="GO" id="GO:0004674">
    <property type="term" value="F:protein serine/threonine kinase activity"/>
    <property type="evidence" value="ECO:0007669"/>
    <property type="project" value="TreeGrafter"/>
</dbReference>
<reference evidence="3" key="1">
    <citation type="submission" date="2017-01" db="EMBL/GenBank/DDBJ databases">
        <authorList>
            <person name="Varghese N."/>
            <person name="Submissions S."/>
        </authorList>
    </citation>
    <scope>NUCLEOTIDE SEQUENCE [LARGE SCALE GENOMIC DNA]</scope>
    <source>
        <strain evidence="3">DSM 21054</strain>
    </source>
</reference>
<dbReference type="KEGG" id="fln:FLA_3762"/>
<dbReference type="InterPro" id="IPR011009">
    <property type="entry name" value="Kinase-like_dom_sf"/>
</dbReference>
<dbReference type="GO" id="GO:0005737">
    <property type="term" value="C:cytoplasm"/>
    <property type="evidence" value="ECO:0007669"/>
    <property type="project" value="TreeGrafter"/>
</dbReference>
<dbReference type="SUPFAM" id="SSF158745">
    <property type="entry name" value="LanC-like"/>
    <property type="match status" value="1"/>
</dbReference>
<dbReference type="GO" id="GO:0005524">
    <property type="term" value="F:ATP binding"/>
    <property type="evidence" value="ECO:0007669"/>
    <property type="project" value="InterPro"/>
</dbReference>
<evidence type="ECO:0000259" key="1">
    <source>
        <dbReference type="PROSITE" id="PS50011"/>
    </source>
</evidence>
<gene>
    <name evidence="2" type="ORF">SAMN05421788_10383</name>
</gene>
<dbReference type="SMART" id="SM00220">
    <property type="entry name" value="S_TKc"/>
    <property type="match status" value="1"/>
</dbReference>
<dbReference type="PANTHER" id="PTHR44167">
    <property type="entry name" value="OVARIAN-SPECIFIC SERINE/THREONINE-PROTEIN KINASE LOK-RELATED"/>
    <property type="match status" value="1"/>
</dbReference>
<dbReference type="PROSITE" id="PS00109">
    <property type="entry name" value="PROTEIN_KINASE_TYR"/>
    <property type="match status" value="1"/>
</dbReference>
<dbReference type="PROSITE" id="PS50011">
    <property type="entry name" value="PROTEIN_KINASE_DOM"/>
    <property type="match status" value="1"/>
</dbReference>
<feature type="domain" description="Protein kinase" evidence="1">
    <location>
        <begin position="190"/>
        <end position="452"/>
    </location>
</feature>
<dbReference type="InterPro" id="IPR008266">
    <property type="entry name" value="Tyr_kinase_AS"/>
</dbReference>
<evidence type="ECO:0000313" key="3">
    <source>
        <dbReference type="Proteomes" id="UP000186917"/>
    </source>
</evidence>
<dbReference type="SMART" id="SM01260">
    <property type="entry name" value="LANC_like"/>
    <property type="match status" value="1"/>
</dbReference>
<dbReference type="GO" id="GO:0005975">
    <property type="term" value="P:carbohydrate metabolic process"/>
    <property type="evidence" value="ECO:0007669"/>
    <property type="project" value="InterPro"/>
</dbReference>
<dbReference type="Proteomes" id="UP000186917">
    <property type="component" value="Unassembled WGS sequence"/>
</dbReference>
<accession>A0A173MJZ6</accession>
<dbReference type="Gene3D" id="1.10.510.10">
    <property type="entry name" value="Transferase(Phosphotransferase) domain 1"/>
    <property type="match status" value="1"/>
</dbReference>